<dbReference type="CDD" id="cd06661">
    <property type="entry name" value="GGCT_like"/>
    <property type="match status" value="1"/>
</dbReference>
<keyword evidence="2" id="KW-0808">Transferase</keyword>
<sequence length="137" mass="15088">MTDQRIDGFFYGLFMDSSILHESQVAPANPRRAYVNGYALRIGHRATLVPAADARAYGMVFALTHDELDKLYTAPGLEAYRPEALLAHSLDGVAIPALCYNLREEPGPDEANSEYAARLRVALSKLDFPPDYIASIS</sequence>
<dbReference type="InterPro" id="IPR013024">
    <property type="entry name" value="GGCT-like"/>
</dbReference>
<evidence type="ECO:0000313" key="3">
    <source>
        <dbReference type="Proteomes" id="UP000547674"/>
    </source>
</evidence>
<protein>
    <submittedName>
        <fullName evidence="2">Gamma-glutamylcyclotransferase</fullName>
    </submittedName>
</protein>
<dbReference type="Gene3D" id="3.10.490.10">
    <property type="entry name" value="Gamma-glutamyl cyclotransferase-like"/>
    <property type="match status" value="1"/>
</dbReference>
<dbReference type="Pfam" id="PF06094">
    <property type="entry name" value="GGACT"/>
    <property type="match status" value="1"/>
</dbReference>
<dbReference type="InterPro" id="IPR009288">
    <property type="entry name" value="AIG2-like_dom"/>
</dbReference>
<organism evidence="2 3">
    <name type="scientific">Eiseniibacteriota bacterium</name>
    <dbReference type="NCBI Taxonomy" id="2212470"/>
    <lineage>
        <taxon>Bacteria</taxon>
        <taxon>Candidatus Eiseniibacteriota</taxon>
    </lineage>
</organism>
<reference evidence="2 3" key="1">
    <citation type="submission" date="2020-03" db="EMBL/GenBank/DDBJ databases">
        <title>Metabolic flexibility allows generalist bacteria to become dominant in a frequently disturbed ecosystem.</title>
        <authorList>
            <person name="Chen Y.-J."/>
            <person name="Leung P.M."/>
            <person name="Bay S.K."/>
            <person name="Hugenholtz P."/>
            <person name="Kessler A.J."/>
            <person name="Shelley G."/>
            <person name="Waite D.W."/>
            <person name="Cook P.L."/>
            <person name="Greening C."/>
        </authorList>
    </citation>
    <scope>NUCLEOTIDE SEQUENCE [LARGE SCALE GENOMIC DNA]</scope>
    <source>
        <strain evidence="2">SS_bin_28</strain>
    </source>
</reference>
<evidence type="ECO:0000313" key="2">
    <source>
        <dbReference type="EMBL" id="NNF06559.1"/>
    </source>
</evidence>
<dbReference type="Proteomes" id="UP000547674">
    <property type="component" value="Unassembled WGS sequence"/>
</dbReference>
<dbReference type="EMBL" id="JABDJR010000287">
    <property type="protein sequence ID" value="NNF06559.1"/>
    <property type="molecule type" value="Genomic_DNA"/>
</dbReference>
<accession>A0A7Y2H1Z2</accession>
<gene>
    <name evidence="2" type="ORF">HKN21_07345</name>
</gene>
<proteinExistence type="predicted"/>
<evidence type="ECO:0000259" key="1">
    <source>
        <dbReference type="Pfam" id="PF06094"/>
    </source>
</evidence>
<dbReference type="SUPFAM" id="SSF110857">
    <property type="entry name" value="Gamma-glutamyl cyclotransferase-like"/>
    <property type="match status" value="1"/>
</dbReference>
<comment type="caution">
    <text evidence="2">The sequence shown here is derived from an EMBL/GenBank/DDBJ whole genome shotgun (WGS) entry which is preliminary data.</text>
</comment>
<dbReference type="GO" id="GO:0016740">
    <property type="term" value="F:transferase activity"/>
    <property type="evidence" value="ECO:0007669"/>
    <property type="project" value="UniProtKB-KW"/>
</dbReference>
<feature type="domain" description="Gamma-glutamylcyclotransferase AIG2-like" evidence="1">
    <location>
        <begin position="9"/>
        <end position="107"/>
    </location>
</feature>
<name>A0A7Y2H1Z2_UNCEI</name>
<dbReference type="AlphaFoldDB" id="A0A7Y2H1Z2"/>
<dbReference type="InterPro" id="IPR036568">
    <property type="entry name" value="GGCT-like_sf"/>
</dbReference>